<accession>A0ABP5KD27</accession>
<reference evidence="4" key="1">
    <citation type="journal article" date="2019" name="Int. J. Syst. Evol. Microbiol.">
        <title>The Global Catalogue of Microorganisms (GCM) 10K type strain sequencing project: providing services to taxonomists for standard genome sequencing and annotation.</title>
        <authorList>
            <consortium name="The Broad Institute Genomics Platform"/>
            <consortium name="The Broad Institute Genome Sequencing Center for Infectious Disease"/>
            <person name="Wu L."/>
            <person name="Ma J."/>
        </authorList>
    </citation>
    <scope>NUCLEOTIDE SEQUENCE [LARGE SCALE GENOMIC DNA]</scope>
    <source>
        <strain evidence="4">JCM 16021</strain>
    </source>
</reference>
<dbReference type="RefSeq" id="WP_344304965.1">
    <property type="nucleotide sequence ID" value="NZ_BAAAQQ010000013.1"/>
</dbReference>
<feature type="coiled-coil region" evidence="1">
    <location>
        <begin position="202"/>
        <end position="233"/>
    </location>
</feature>
<evidence type="ECO:0000313" key="4">
    <source>
        <dbReference type="Proteomes" id="UP001500575"/>
    </source>
</evidence>
<comment type="caution">
    <text evidence="3">The sequence shown here is derived from an EMBL/GenBank/DDBJ whole genome shotgun (WGS) entry which is preliminary data.</text>
</comment>
<feature type="domain" description="Band 7" evidence="2">
    <location>
        <begin position="49"/>
        <end position="202"/>
    </location>
</feature>
<dbReference type="Proteomes" id="UP001500575">
    <property type="component" value="Unassembled WGS sequence"/>
</dbReference>
<dbReference type="InterPro" id="IPR036013">
    <property type="entry name" value="Band_7/SPFH_dom_sf"/>
</dbReference>
<evidence type="ECO:0000259" key="2">
    <source>
        <dbReference type="Pfam" id="PF01145"/>
    </source>
</evidence>
<organism evidence="3 4">
    <name type="scientific">Nocardioides bigeumensis</name>
    <dbReference type="NCBI Taxonomy" id="433657"/>
    <lineage>
        <taxon>Bacteria</taxon>
        <taxon>Bacillati</taxon>
        <taxon>Actinomycetota</taxon>
        <taxon>Actinomycetes</taxon>
        <taxon>Propionibacteriales</taxon>
        <taxon>Nocardioidaceae</taxon>
        <taxon>Nocardioides</taxon>
    </lineage>
</organism>
<dbReference type="InterPro" id="IPR001107">
    <property type="entry name" value="Band_7"/>
</dbReference>
<evidence type="ECO:0000313" key="3">
    <source>
        <dbReference type="EMBL" id="GAA2130743.1"/>
    </source>
</evidence>
<dbReference type="SUPFAM" id="SSF117892">
    <property type="entry name" value="Band 7/SPFH domain"/>
    <property type="match status" value="1"/>
</dbReference>
<name>A0ABP5KD27_9ACTN</name>
<proteinExistence type="predicted"/>
<keyword evidence="1" id="KW-0175">Coiled coil</keyword>
<gene>
    <name evidence="3" type="ORF">GCM10009843_33560</name>
</gene>
<sequence length="336" mass="36289">MADITSLGFARHLRSGPTSHVRHLRKGRLVHDGPGQAFWFRSLAAALSEVPVDDREQPLLFHARTADFQDVVVQATITYRVVDPALAAQRVDFGIDPERGHWRAAPLEQVGGLLTELAQQHALGLLGQMTLTQCLAVGMTSVRERIASGLADDGRLGDLGIGVIDVRVVAVRAEADVERALQTPTREQVQQSADTATFERRASAVQQERAIAENELQNQIELARREEQLVLQRGTNERTRAAEQAAADRIAQEAQAATDRLRADARADATRVTGAAEGEAEAARLAAYTGVDQATLLALALRELAGQLPDIGTLNVTPDLLTSALLRLATGTQEES</sequence>
<dbReference type="EMBL" id="BAAAQQ010000013">
    <property type="protein sequence ID" value="GAA2130743.1"/>
    <property type="molecule type" value="Genomic_DNA"/>
</dbReference>
<dbReference type="Gene3D" id="3.30.479.30">
    <property type="entry name" value="Band 7 domain"/>
    <property type="match status" value="1"/>
</dbReference>
<protein>
    <submittedName>
        <fullName evidence="3">SPFH domain-containing protein</fullName>
    </submittedName>
</protein>
<dbReference type="Pfam" id="PF01145">
    <property type="entry name" value="Band_7"/>
    <property type="match status" value="1"/>
</dbReference>
<keyword evidence="4" id="KW-1185">Reference proteome</keyword>
<evidence type="ECO:0000256" key="1">
    <source>
        <dbReference type="SAM" id="Coils"/>
    </source>
</evidence>